<dbReference type="HOGENOM" id="CLU_3149685_0_0_10"/>
<protein>
    <recommendedName>
        <fullName evidence="3">ParA family protein</fullName>
    </recommendedName>
</protein>
<proteinExistence type="predicted"/>
<gene>
    <name evidence="1" type="ORF">BACSTE_01961</name>
</gene>
<dbReference type="Proteomes" id="UP000004713">
    <property type="component" value="Unassembled WGS sequence"/>
</dbReference>
<evidence type="ECO:0000313" key="2">
    <source>
        <dbReference type="Proteomes" id="UP000004713"/>
    </source>
</evidence>
<dbReference type="Gene3D" id="3.40.50.300">
    <property type="entry name" value="P-loop containing nucleotide triphosphate hydrolases"/>
    <property type="match status" value="1"/>
</dbReference>
<dbReference type="EMBL" id="ABFZ02000019">
    <property type="protein sequence ID" value="EDS15459.1"/>
    <property type="molecule type" value="Genomic_DNA"/>
</dbReference>
<reference evidence="1 2" key="1">
    <citation type="submission" date="2007-11" db="EMBL/GenBank/DDBJ databases">
        <title>Draft genome sequence of Bacteroides stercoris(ATCC 43183).</title>
        <authorList>
            <person name="Sudarsanam P."/>
            <person name="Ley R."/>
            <person name="Guruge J."/>
            <person name="Turnbaugh P.J."/>
            <person name="Mahowald M."/>
            <person name="Liep D."/>
            <person name="Gordon J."/>
        </authorList>
    </citation>
    <scope>NUCLEOTIDE SEQUENCE [LARGE SCALE GENOMIC DNA]</scope>
    <source>
        <strain evidence="1 2">ATCC 43183</strain>
    </source>
</reference>
<dbReference type="InterPro" id="IPR027417">
    <property type="entry name" value="P-loop_NTPase"/>
</dbReference>
<sequence>MAVHPTVYKSIYSFKSVTMEKRKKTVFVSFASQKGGVGKSTFAIYAAS</sequence>
<evidence type="ECO:0008006" key="3">
    <source>
        <dbReference type="Google" id="ProtNLM"/>
    </source>
</evidence>
<accession>B0NRG0</accession>
<comment type="caution">
    <text evidence="1">The sequence shown here is derived from an EMBL/GenBank/DDBJ whole genome shotgun (WGS) entry which is preliminary data.</text>
</comment>
<reference evidence="1 2" key="2">
    <citation type="submission" date="2007-11" db="EMBL/GenBank/DDBJ databases">
        <authorList>
            <person name="Fulton L."/>
            <person name="Clifton S."/>
            <person name="Fulton B."/>
            <person name="Xu J."/>
            <person name="Minx P."/>
            <person name="Pepin K.H."/>
            <person name="Johnson M."/>
            <person name="Thiruvilangam P."/>
            <person name="Bhonagiri V."/>
            <person name="Nash W.E."/>
            <person name="Mardis E.R."/>
            <person name="Wilson R.K."/>
        </authorList>
    </citation>
    <scope>NUCLEOTIDE SEQUENCE [LARGE SCALE GENOMIC DNA]</scope>
    <source>
        <strain evidence="1 2">ATCC 43183</strain>
    </source>
</reference>
<dbReference type="eggNOG" id="ENOG5030WPK">
    <property type="taxonomic scope" value="Bacteria"/>
</dbReference>
<name>B0NRG0_BACSE</name>
<organism evidence="1 2">
    <name type="scientific">Bacteroides stercoris ATCC 43183</name>
    <dbReference type="NCBI Taxonomy" id="449673"/>
    <lineage>
        <taxon>Bacteria</taxon>
        <taxon>Pseudomonadati</taxon>
        <taxon>Bacteroidota</taxon>
        <taxon>Bacteroidia</taxon>
        <taxon>Bacteroidales</taxon>
        <taxon>Bacteroidaceae</taxon>
        <taxon>Bacteroides</taxon>
    </lineage>
</organism>
<dbReference type="AlphaFoldDB" id="B0NRG0"/>
<evidence type="ECO:0000313" key="1">
    <source>
        <dbReference type="EMBL" id="EDS15459.1"/>
    </source>
</evidence>